<dbReference type="InterPro" id="IPR047057">
    <property type="entry name" value="MerR_fam"/>
</dbReference>
<evidence type="ECO:0000313" key="12">
    <source>
        <dbReference type="EMBL" id="MCZ8515305.1"/>
    </source>
</evidence>
<keyword evidence="8" id="KW-0010">Activator</keyword>
<keyword evidence="13" id="KW-1185">Reference proteome</keyword>
<evidence type="ECO:0000259" key="11">
    <source>
        <dbReference type="PROSITE" id="PS50937"/>
    </source>
</evidence>
<name>A0ABT4QF38_9BACL</name>
<keyword evidence="7" id="KW-0238">DNA-binding</keyword>
<organism evidence="12 13">
    <name type="scientific">Paenibacillus gyeongsangnamensis</name>
    <dbReference type="NCBI Taxonomy" id="3388067"/>
    <lineage>
        <taxon>Bacteria</taxon>
        <taxon>Bacillati</taxon>
        <taxon>Bacillota</taxon>
        <taxon>Bacilli</taxon>
        <taxon>Bacillales</taxon>
        <taxon>Paenibacillaceae</taxon>
        <taxon>Paenibacillus</taxon>
    </lineage>
</organism>
<dbReference type="NCBIfam" id="TIGR02051">
    <property type="entry name" value="MerR"/>
    <property type="match status" value="1"/>
</dbReference>
<dbReference type="CDD" id="cd04783">
    <property type="entry name" value="HTH_MerR1"/>
    <property type="match status" value="1"/>
</dbReference>
<keyword evidence="6" id="KW-0805">Transcription regulation</keyword>
<evidence type="ECO:0000256" key="10">
    <source>
        <dbReference type="ARBA" id="ARBA00024874"/>
    </source>
</evidence>
<dbReference type="RefSeq" id="WP_269883832.1">
    <property type="nucleotide sequence ID" value="NZ_JAQAGZ010000016.1"/>
</dbReference>
<dbReference type="InterPro" id="IPR000551">
    <property type="entry name" value="MerR-type_HTH_dom"/>
</dbReference>
<evidence type="ECO:0000256" key="6">
    <source>
        <dbReference type="ARBA" id="ARBA00023015"/>
    </source>
</evidence>
<keyword evidence="5" id="KW-0476">Mercury</keyword>
<accession>A0ABT4QF38</accession>
<dbReference type="EMBL" id="JAQAGZ010000016">
    <property type="protein sequence ID" value="MCZ8515305.1"/>
    <property type="molecule type" value="Genomic_DNA"/>
</dbReference>
<dbReference type="InterPro" id="IPR011794">
    <property type="entry name" value="MerR"/>
</dbReference>
<evidence type="ECO:0000313" key="13">
    <source>
        <dbReference type="Proteomes" id="UP001527882"/>
    </source>
</evidence>
<protein>
    <recommendedName>
        <fullName evidence="1">Mercuric resistance operon regulatory protein</fullName>
    </recommendedName>
</protein>
<reference evidence="12 13" key="1">
    <citation type="submission" date="2022-12" db="EMBL/GenBank/DDBJ databases">
        <title>Draft genome sequence of Paenibacillus sp. dW9.</title>
        <authorList>
            <person name="Choi E.-W."/>
            <person name="Kim D.-U."/>
        </authorList>
    </citation>
    <scope>NUCLEOTIDE SEQUENCE [LARGE SCALE GENOMIC DNA]</scope>
    <source>
        <strain evidence="13">dW9</strain>
    </source>
</reference>
<evidence type="ECO:0000256" key="8">
    <source>
        <dbReference type="ARBA" id="ARBA00023159"/>
    </source>
</evidence>
<sequence length="141" mass="16679">MNYRSGDISKLCNVNKETLRYYERKGLIHEPVRSDAGYRLYPEDTINRIMFIKRIQELGFTLSEIDKLLGVVDKDDVRCADMNDFVVQKLEDVQLKIRDFQRIETMLKDLKDRCPDEKAIHECPIIEALIDNNQKEKEEIQ</sequence>
<keyword evidence="4" id="KW-0479">Metal-binding</keyword>
<dbReference type="PROSITE" id="PS00552">
    <property type="entry name" value="HTH_MERR_1"/>
    <property type="match status" value="1"/>
</dbReference>
<evidence type="ECO:0000256" key="2">
    <source>
        <dbReference type="ARBA" id="ARBA00022466"/>
    </source>
</evidence>
<evidence type="ECO:0000256" key="9">
    <source>
        <dbReference type="ARBA" id="ARBA00023163"/>
    </source>
</evidence>
<evidence type="ECO:0000256" key="7">
    <source>
        <dbReference type="ARBA" id="ARBA00023125"/>
    </source>
</evidence>
<comment type="caution">
    <text evidence="12">The sequence shown here is derived from an EMBL/GenBank/DDBJ whole genome shotgun (WGS) entry which is preliminary data.</text>
</comment>
<dbReference type="PANTHER" id="PTHR30204">
    <property type="entry name" value="REDOX-CYCLING DRUG-SENSING TRANSCRIPTIONAL ACTIVATOR SOXR"/>
    <property type="match status" value="1"/>
</dbReference>
<evidence type="ECO:0000256" key="4">
    <source>
        <dbReference type="ARBA" id="ARBA00022723"/>
    </source>
</evidence>
<dbReference type="Gene3D" id="1.10.1660.10">
    <property type="match status" value="1"/>
</dbReference>
<keyword evidence="2" id="KW-0475">Mercuric resistance</keyword>
<evidence type="ECO:0000256" key="1">
    <source>
        <dbReference type="ARBA" id="ARBA00017146"/>
    </source>
</evidence>
<keyword evidence="9" id="KW-0804">Transcription</keyword>
<comment type="function">
    <text evidence="10">Mediates the mercuric-dependent induction of mercury resistance operon. In the absence of mercury MerR represses transcription by binding tightly to the mer operator region; when mercury is present the dimeric complex binds a single ion and becomes a potent transcriptional activator, while remaining bound to the mer site.</text>
</comment>
<dbReference type="Pfam" id="PF13411">
    <property type="entry name" value="MerR_1"/>
    <property type="match status" value="1"/>
</dbReference>
<evidence type="ECO:0000256" key="5">
    <source>
        <dbReference type="ARBA" id="ARBA00022914"/>
    </source>
</evidence>
<dbReference type="SUPFAM" id="SSF46955">
    <property type="entry name" value="Putative DNA-binding domain"/>
    <property type="match status" value="1"/>
</dbReference>
<proteinExistence type="predicted"/>
<gene>
    <name evidence="12" type="primary">merR</name>
    <name evidence="12" type="ORF">O9H85_23415</name>
</gene>
<dbReference type="PRINTS" id="PR00040">
    <property type="entry name" value="HTHMERR"/>
</dbReference>
<dbReference type="InterPro" id="IPR009061">
    <property type="entry name" value="DNA-bd_dom_put_sf"/>
</dbReference>
<dbReference type="PANTHER" id="PTHR30204:SF69">
    <property type="entry name" value="MERR-FAMILY TRANSCRIPTIONAL REGULATOR"/>
    <property type="match status" value="1"/>
</dbReference>
<keyword evidence="3" id="KW-0678">Repressor</keyword>
<evidence type="ECO:0000256" key="3">
    <source>
        <dbReference type="ARBA" id="ARBA00022491"/>
    </source>
</evidence>
<dbReference type="Proteomes" id="UP001527882">
    <property type="component" value="Unassembled WGS sequence"/>
</dbReference>
<feature type="domain" description="HTH merR-type" evidence="11">
    <location>
        <begin position="2"/>
        <end position="71"/>
    </location>
</feature>
<dbReference type="SMART" id="SM00422">
    <property type="entry name" value="HTH_MERR"/>
    <property type="match status" value="1"/>
</dbReference>
<dbReference type="PROSITE" id="PS50937">
    <property type="entry name" value="HTH_MERR_2"/>
    <property type="match status" value="1"/>
</dbReference>